<evidence type="ECO:0000256" key="1">
    <source>
        <dbReference type="SAM" id="Phobius"/>
    </source>
</evidence>
<dbReference type="Proteomes" id="UP000239663">
    <property type="component" value="Unassembled WGS sequence"/>
</dbReference>
<dbReference type="Pfam" id="PF11151">
    <property type="entry name" value="DUF2929"/>
    <property type="match status" value="1"/>
</dbReference>
<keyword evidence="1" id="KW-0472">Membrane</keyword>
<organism evidence="2 3">
    <name type="scientific">Pradoshia eiseniae</name>
    <dbReference type="NCBI Taxonomy" id="2064768"/>
    <lineage>
        <taxon>Bacteria</taxon>
        <taxon>Bacillati</taxon>
        <taxon>Bacillota</taxon>
        <taxon>Bacilli</taxon>
        <taxon>Bacillales</taxon>
        <taxon>Bacillaceae</taxon>
        <taxon>Pradoshia</taxon>
    </lineage>
</organism>
<reference evidence="2 3" key="1">
    <citation type="submission" date="2017-12" db="EMBL/GenBank/DDBJ databases">
        <title>Taxonomic description and draft genome of Pradoshia cofamensis Gen. nov., sp. nov., a thermotolerant bacillale isolated from anterior gut of earthworm Eisenia fetida.</title>
        <authorList>
            <person name="Saha T."/>
            <person name="Chakraborty R."/>
        </authorList>
    </citation>
    <scope>NUCLEOTIDE SEQUENCE [LARGE SCALE GENOMIC DNA]</scope>
    <source>
        <strain evidence="2 3">EAG3</strain>
    </source>
</reference>
<keyword evidence="1" id="KW-0812">Transmembrane</keyword>
<dbReference type="OrthoDB" id="2440739at2"/>
<protein>
    <submittedName>
        <fullName evidence="2">DUF2929 domain-containing protein</fullName>
    </submittedName>
</protein>
<comment type="caution">
    <text evidence="2">The sequence shown here is derived from an EMBL/GenBank/DDBJ whole genome shotgun (WGS) entry which is preliminary data.</text>
</comment>
<dbReference type="AlphaFoldDB" id="A0A2S7N0D0"/>
<dbReference type="RefSeq" id="WP_104849183.1">
    <property type="nucleotide sequence ID" value="NZ_PKOZ01000004.1"/>
</dbReference>
<keyword evidence="3" id="KW-1185">Reference proteome</keyword>
<accession>A0A2S7N0D0</accession>
<name>A0A2S7N0D0_9BACI</name>
<gene>
    <name evidence="2" type="ORF">CYL18_09080</name>
</gene>
<evidence type="ECO:0000313" key="3">
    <source>
        <dbReference type="Proteomes" id="UP000239663"/>
    </source>
</evidence>
<proteinExistence type="predicted"/>
<dbReference type="InterPro" id="IPR021324">
    <property type="entry name" value="DUF2929"/>
</dbReference>
<keyword evidence="1" id="KW-1133">Transmembrane helix</keyword>
<dbReference type="EMBL" id="PKOZ01000004">
    <property type="protein sequence ID" value="PQD95428.1"/>
    <property type="molecule type" value="Genomic_DNA"/>
</dbReference>
<evidence type="ECO:0000313" key="2">
    <source>
        <dbReference type="EMBL" id="PQD95428.1"/>
    </source>
</evidence>
<sequence>MKYIFTFIWTFALTHMVMYVTSAMVEGGEYVFSTASILAVAITILILLVAAIIPNEPVQEHH</sequence>
<feature type="transmembrane region" description="Helical" evidence="1">
    <location>
        <begin position="32"/>
        <end position="53"/>
    </location>
</feature>